<evidence type="ECO:0000259" key="5">
    <source>
        <dbReference type="Pfam" id="PF21365"/>
    </source>
</evidence>
<feature type="domain" description="Glycosyl hydrolase family 31 C-terminal" evidence="5">
    <location>
        <begin position="578"/>
        <end position="660"/>
    </location>
</feature>
<dbReference type="InterPro" id="IPR048395">
    <property type="entry name" value="Glyco_hydro_31_C"/>
</dbReference>
<dbReference type="Pfam" id="PF01055">
    <property type="entry name" value="Glyco_hydro_31_2nd"/>
    <property type="match status" value="1"/>
</dbReference>
<dbReference type="AlphaFoldDB" id="A0AA39CYS5"/>
<dbReference type="Proteomes" id="UP001172681">
    <property type="component" value="Unassembled WGS sequence"/>
</dbReference>
<comment type="similarity">
    <text evidence="1 2">Belongs to the glycosyl hydrolase 31 family.</text>
</comment>
<dbReference type="InterPro" id="IPR011013">
    <property type="entry name" value="Gal_mutarotase_sf_dom"/>
</dbReference>
<dbReference type="SUPFAM" id="SSF51445">
    <property type="entry name" value="(Trans)glycosidases"/>
    <property type="match status" value="1"/>
</dbReference>
<proteinExistence type="inferred from homology"/>
<evidence type="ECO:0000313" key="6">
    <source>
        <dbReference type="EMBL" id="KAJ9633886.1"/>
    </source>
</evidence>
<accession>A0AA39CYS5</accession>
<dbReference type="Gene3D" id="2.60.40.1180">
    <property type="entry name" value="Golgi alpha-mannosidase II"/>
    <property type="match status" value="1"/>
</dbReference>
<evidence type="ECO:0000256" key="2">
    <source>
        <dbReference type="RuleBase" id="RU361185"/>
    </source>
</evidence>
<sequence>MLTKQDSRLVFQYDGETLWIEAWGKDAFRIRATKQNRIPSEDWALLSIESPLPIITIGDEGASIVNGSIKAEVTTFGKITITNSAGDVLLKERSHNRIDFYEPTSSAMEIYPRQHRPILGTEKYHVTTRFESLSSDEKIYGMGQYQQPLLNLKGADLELAHRNSQISIPFAVSSLGYGFLWNNPGIGRASFATNGMTFEAYSTQSIDYWITAGDAPAQIVENYANVTGKAPIMPDYGLGMWQCKLRYQTQDELLQVAREHVRRQIPIDVIAVDFFHWEKQGNWSFDSTYWPDPEKMIKEINDMGIEVMVSVWPTVQSDSVNYKEMVQKGYLIRADRGVRVSQIFLNGITTMFTDSTNPEARQFVWDKLKQNYYDKGIKVFWMDENEPEFTNYDFDNYRYWLGPNLSIGNIYPREHGRLFYEGQKAAGLENPVNLSRCAWAGSQKYGMLIWSGDVPATWTAFRNQLSAGLNIGLAGIPWWTMDIGGFLGGNPNDPAYQELFCRWFQFGTFCPVMRMHGARLPEQPQHGTTGGAICRSGAPNEIWSYGNEVYEICKEHISIRETLRPYTKQLMLAAHERGTPVIRTLFYEFPKDKMCWEICDQYMYGDKYLCCPVFNAGQMKRSVYLPSGSKWRKFGGPEVYEGGQTIEVDAPLKTMPVFERQRVNELVD</sequence>
<dbReference type="InterPro" id="IPR000322">
    <property type="entry name" value="Glyco_hydro_31_TIM"/>
</dbReference>
<evidence type="ECO:0000256" key="1">
    <source>
        <dbReference type="ARBA" id="ARBA00007806"/>
    </source>
</evidence>
<evidence type="ECO:0000259" key="4">
    <source>
        <dbReference type="Pfam" id="PF13802"/>
    </source>
</evidence>
<reference evidence="6" key="1">
    <citation type="submission" date="2022-10" db="EMBL/GenBank/DDBJ databases">
        <title>Culturing micro-colonial fungi from biological soil crusts in the Mojave desert and describing Neophaeococcomyces mojavensis, and introducing the new genera and species Taxawa tesnikishii.</title>
        <authorList>
            <person name="Kurbessoian T."/>
            <person name="Stajich J.E."/>
        </authorList>
    </citation>
    <scope>NUCLEOTIDE SEQUENCE</scope>
    <source>
        <strain evidence="6">TK_35</strain>
    </source>
</reference>
<dbReference type="SUPFAM" id="SSF51011">
    <property type="entry name" value="Glycosyl hydrolase domain"/>
    <property type="match status" value="1"/>
</dbReference>
<dbReference type="InterPro" id="IPR017853">
    <property type="entry name" value="GH"/>
</dbReference>
<name>A0AA39CYS5_9EURO</name>
<dbReference type="Gene3D" id="2.60.40.1760">
    <property type="entry name" value="glycosyl hydrolase (family 31)"/>
    <property type="match status" value="1"/>
</dbReference>
<dbReference type="InterPro" id="IPR025887">
    <property type="entry name" value="Glyco_hydro_31_N_dom"/>
</dbReference>
<keyword evidence="2" id="KW-0378">Hydrolase</keyword>
<dbReference type="Gene3D" id="3.20.20.80">
    <property type="entry name" value="Glycosidases"/>
    <property type="match status" value="1"/>
</dbReference>
<dbReference type="GO" id="GO:0004553">
    <property type="term" value="F:hydrolase activity, hydrolyzing O-glycosyl compounds"/>
    <property type="evidence" value="ECO:0007669"/>
    <property type="project" value="InterPro"/>
</dbReference>
<organism evidence="6 7">
    <name type="scientific">Knufia peltigerae</name>
    <dbReference type="NCBI Taxonomy" id="1002370"/>
    <lineage>
        <taxon>Eukaryota</taxon>
        <taxon>Fungi</taxon>
        <taxon>Dikarya</taxon>
        <taxon>Ascomycota</taxon>
        <taxon>Pezizomycotina</taxon>
        <taxon>Eurotiomycetes</taxon>
        <taxon>Chaetothyriomycetidae</taxon>
        <taxon>Chaetothyriales</taxon>
        <taxon>Trichomeriaceae</taxon>
        <taxon>Knufia</taxon>
    </lineage>
</organism>
<dbReference type="PANTHER" id="PTHR43863:SF2">
    <property type="entry name" value="MALTASE-GLUCOAMYLASE"/>
    <property type="match status" value="1"/>
</dbReference>
<feature type="domain" description="Glycoside hydrolase family 31 N-terminal" evidence="4">
    <location>
        <begin position="19"/>
        <end position="184"/>
    </location>
</feature>
<dbReference type="CDD" id="cd14752">
    <property type="entry name" value="GH31_N"/>
    <property type="match status" value="1"/>
</dbReference>
<dbReference type="Pfam" id="PF21365">
    <property type="entry name" value="Glyco_hydro_31_3rd"/>
    <property type="match status" value="1"/>
</dbReference>
<evidence type="ECO:0000313" key="7">
    <source>
        <dbReference type="Proteomes" id="UP001172681"/>
    </source>
</evidence>
<dbReference type="InterPro" id="IPR051816">
    <property type="entry name" value="Glycosyl_Hydrolase_31"/>
</dbReference>
<dbReference type="CDD" id="cd06591">
    <property type="entry name" value="GH31_xylosidase_XylS"/>
    <property type="match status" value="1"/>
</dbReference>
<dbReference type="InterPro" id="IPR013780">
    <property type="entry name" value="Glyco_hydro_b"/>
</dbReference>
<dbReference type="EMBL" id="JAPDRN010000042">
    <property type="protein sequence ID" value="KAJ9633886.1"/>
    <property type="molecule type" value="Genomic_DNA"/>
</dbReference>
<dbReference type="SUPFAM" id="SSF74650">
    <property type="entry name" value="Galactose mutarotase-like"/>
    <property type="match status" value="1"/>
</dbReference>
<dbReference type="Pfam" id="PF13802">
    <property type="entry name" value="Gal_mutarotas_2"/>
    <property type="match status" value="1"/>
</dbReference>
<keyword evidence="7" id="KW-1185">Reference proteome</keyword>
<dbReference type="PANTHER" id="PTHR43863">
    <property type="entry name" value="HYDROLASE, PUTATIVE (AFU_ORTHOLOGUE AFUA_1G03140)-RELATED"/>
    <property type="match status" value="1"/>
</dbReference>
<evidence type="ECO:0008006" key="8">
    <source>
        <dbReference type="Google" id="ProtNLM"/>
    </source>
</evidence>
<dbReference type="GO" id="GO:0030246">
    <property type="term" value="F:carbohydrate binding"/>
    <property type="evidence" value="ECO:0007669"/>
    <property type="project" value="InterPro"/>
</dbReference>
<keyword evidence="2" id="KW-0326">Glycosidase</keyword>
<comment type="caution">
    <text evidence="6">The sequence shown here is derived from an EMBL/GenBank/DDBJ whole genome shotgun (WGS) entry which is preliminary data.</text>
</comment>
<protein>
    <recommendedName>
        <fullName evidence="8">Alpha-D-xyloside xylohydrolase</fullName>
    </recommendedName>
</protein>
<dbReference type="GO" id="GO:0005975">
    <property type="term" value="P:carbohydrate metabolic process"/>
    <property type="evidence" value="ECO:0007669"/>
    <property type="project" value="InterPro"/>
</dbReference>
<gene>
    <name evidence="6" type="ORF">H2204_006672</name>
</gene>
<feature type="domain" description="Glycoside hydrolase family 31 TIM barrel" evidence="3">
    <location>
        <begin position="231"/>
        <end position="567"/>
    </location>
</feature>
<evidence type="ECO:0000259" key="3">
    <source>
        <dbReference type="Pfam" id="PF01055"/>
    </source>
</evidence>